<sequence>MAKFGVKMTATVALGAIAIATTATMAQAQSRSDWLSTGETITYEGYLLADEAVFASCDDDCSDLDMFLYDAESGELVASDTLVDAVPGVVAPYEGNFLIELVMASCSVEPCATWTDSDAGF</sequence>
<evidence type="ECO:0000313" key="2">
    <source>
        <dbReference type="EMBL" id="OKH47417.1"/>
    </source>
</evidence>
<feature type="chain" id="PRO_5012527374" description="Secreted protein" evidence="1">
    <location>
        <begin position="29"/>
        <end position="121"/>
    </location>
</feature>
<dbReference type="Proteomes" id="UP000185557">
    <property type="component" value="Unassembled WGS sequence"/>
</dbReference>
<dbReference type="EMBL" id="MRCG01000009">
    <property type="protein sequence ID" value="OKH47417.1"/>
    <property type="molecule type" value="Genomic_DNA"/>
</dbReference>
<dbReference type="OrthoDB" id="71876at2"/>
<name>A0A1U7J4D1_9CYAN</name>
<evidence type="ECO:0000313" key="3">
    <source>
        <dbReference type="Proteomes" id="UP000185557"/>
    </source>
</evidence>
<dbReference type="STRING" id="549789.NIES30_13155"/>
<proteinExistence type="predicted"/>
<dbReference type="RefSeq" id="WP_073608893.1">
    <property type="nucleotide sequence ID" value="NZ_MRCG01000009.1"/>
</dbReference>
<protein>
    <recommendedName>
        <fullName evidence="4">Secreted protein</fullName>
    </recommendedName>
</protein>
<keyword evidence="1" id="KW-0732">Signal</keyword>
<dbReference type="AlphaFoldDB" id="A0A1U7J4D1"/>
<evidence type="ECO:0000256" key="1">
    <source>
        <dbReference type="SAM" id="SignalP"/>
    </source>
</evidence>
<gene>
    <name evidence="2" type="ORF">NIES30_13155</name>
</gene>
<accession>A0A1U7J4D1</accession>
<organism evidence="2 3">
    <name type="scientific">Phormidium tenue NIES-30</name>
    <dbReference type="NCBI Taxonomy" id="549789"/>
    <lineage>
        <taxon>Bacteria</taxon>
        <taxon>Bacillati</taxon>
        <taxon>Cyanobacteriota</taxon>
        <taxon>Cyanophyceae</taxon>
        <taxon>Oscillatoriophycideae</taxon>
        <taxon>Oscillatoriales</taxon>
        <taxon>Oscillatoriaceae</taxon>
        <taxon>Phormidium</taxon>
    </lineage>
</organism>
<evidence type="ECO:0008006" key="4">
    <source>
        <dbReference type="Google" id="ProtNLM"/>
    </source>
</evidence>
<reference evidence="2 3" key="1">
    <citation type="submission" date="2016-11" db="EMBL/GenBank/DDBJ databases">
        <title>Draft Genome Sequences of Nine Cyanobacterial Strains from Diverse Habitats.</title>
        <authorList>
            <person name="Zhu T."/>
            <person name="Hou S."/>
            <person name="Lu X."/>
            <person name="Hess W.R."/>
        </authorList>
    </citation>
    <scope>NUCLEOTIDE SEQUENCE [LARGE SCALE GENOMIC DNA]</scope>
    <source>
        <strain evidence="2 3">NIES-30</strain>
    </source>
</reference>
<feature type="signal peptide" evidence="1">
    <location>
        <begin position="1"/>
        <end position="28"/>
    </location>
</feature>
<comment type="caution">
    <text evidence="2">The sequence shown here is derived from an EMBL/GenBank/DDBJ whole genome shotgun (WGS) entry which is preliminary data.</text>
</comment>
<keyword evidence="3" id="KW-1185">Reference proteome</keyword>